<dbReference type="NCBIfam" id="TIGR01641">
    <property type="entry name" value="phageSPP1_gp7"/>
    <property type="match status" value="1"/>
</dbReference>
<reference evidence="2 3" key="1">
    <citation type="submission" date="2018-05" db="EMBL/GenBank/DDBJ databases">
        <title>Zavarzinia sp. HR-AS.</title>
        <authorList>
            <person name="Lee Y."/>
            <person name="Jeon C.O."/>
        </authorList>
    </citation>
    <scope>NUCLEOTIDE SEQUENCE [LARGE SCALE GENOMIC DNA]</scope>
    <source>
        <strain evidence="2 3">HR-AS</strain>
    </source>
</reference>
<name>A0A317DTG4_9PROT</name>
<dbReference type="Proteomes" id="UP000245461">
    <property type="component" value="Unassembled WGS sequence"/>
</dbReference>
<dbReference type="AlphaFoldDB" id="A0A317DTG4"/>
<feature type="domain" description="Phage head morphogenesis" evidence="1">
    <location>
        <begin position="54"/>
        <end position="185"/>
    </location>
</feature>
<evidence type="ECO:0000259" key="1">
    <source>
        <dbReference type="Pfam" id="PF04233"/>
    </source>
</evidence>
<dbReference type="Pfam" id="PF04233">
    <property type="entry name" value="Phage_Mu_F"/>
    <property type="match status" value="1"/>
</dbReference>
<dbReference type="EMBL" id="QGLE01000022">
    <property type="protein sequence ID" value="PWR17642.1"/>
    <property type="molecule type" value="Genomic_DNA"/>
</dbReference>
<keyword evidence="3" id="KW-1185">Reference proteome</keyword>
<protein>
    <submittedName>
        <fullName evidence="2">Phage head morphogenesis protein</fullName>
    </submittedName>
</protein>
<gene>
    <name evidence="2" type="ORF">DKG74_20760</name>
</gene>
<evidence type="ECO:0000313" key="3">
    <source>
        <dbReference type="Proteomes" id="UP000245461"/>
    </source>
</evidence>
<dbReference type="RefSeq" id="WP_109908093.1">
    <property type="nucleotide sequence ID" value="NZ_QGLE01000022.1"/>
</dbReference>
<sequence>MIATLTPLPPLEAIAAFEARGGRLEPSFDWRDIWEKIHAQMFTVAKSTGFDILKDIHEALAKALAEGRTFQDFAKDLRPLLEAKGWWGRSVQEDPHTGEVKPVQLGSAKRLRTIFDTNMRVSYASGHWAQFERTKRLRPWLRYVAIMDGRTRPAHAERHNMVAQIDDPVWDKWAPPCGWGCRCTLQSLSEGDYRRLGAKAKKPPVDKVVEYINRRTGEVTEVPAGIDPGWAYNPGKAGAEAAINTAAAQKMADAPRPLGLAGIRDAIGSDAFARFVAEPAGEMAVMPVRPEIAEALGHDLRVALLSEATMRKQISRHPEMTLEDYRRLPDIGLEPTAVLRDGDLTFVVTKSDGGRWRYVAMKSTATGKAAYVTSYRWTSIEDLRRRLAKGAQLILGQLD</sequence>
<organism evidence="2 3">
    <name type="scientific">Zavarzinia aquatilis</name>
    <dbReference type="NCBI Taxonomy" id="2211142"/>
    <lineage>
        <taxon>Bacteria</taxon>
        <taxon>Pseudomonadati</taxon>
        <taxon>Pseudomonadota</taxon>
        <taxon>Alphaproteobacteria</taxon>
        <taxon>Rhodospirillales</taxon>
        <taxon>Zavarziniaceae</taxon>
        <taxon>Zavarzinia</taxon>
    </lineage>
</organism>
<dbReference type="OrthoDB" id="9813502at2"/>
<dbReference type="InterPro" id="IPR006528">
    <property type="entry name" value="Phage_head_morphogenesis_dom"/>
</dbReference>
<proteinExistence type="predicted"/>
<accession>A0A317DTG4</accession>
<evidence type="ECO:0000313" key="2">
    <source>
        <dbReference type="EMBL" id="PWR17642.1"/>
    </source>
</evidence>
<comment type="caution">
    <text evidence="2">The sequence shown here is derived from an EMBL/GenBank/DDBJ whole genome shotgun (WGS) entry which is preliminary data.</text>
</comment>